<organism evidence="1 2">
    <name type="scientific">Portunus trituberculatus</name>
    <name type="common">Swimming crab</name>
    <name type="synonym">Neptunus trituberculatus</name>
    <dbReference type="NCBI Taxonomy" id="210409"/>
    <lineage>
        <taxon>Eukaryota</taxon>
        <taxon>Metazoa</taxon>
        <taxon>Ecdysozoa</taxon>
        <taxon>Arthropoda</taxon>
        <taxon>Crustacea</taxon>
        <taxon>Multicrustacea</taxon>
        <taxon>Malacostraca</taxon>
        <taxon>Eumalacostraca</taxon>
        <taxon>Eucarida</taxon>
        <taxon>Decapoda</taxon>
        <taxon>Pleocyemata</taxon>
        <taxon>Brachyura</taxon>
        <taxon>Eubrachyura</taxon>
        <taxon>Portunoidea</taxon>
        <taxon>Portunidae</taxon>
        <taxon>Portuninae</taxon>
        <taxon>Portunus</taxon>
    </lineage>
</organism>
<gene>
    <name evidence="1" type="ORF">E2C01_026244</name>
</gene>
<reference evidence="1 2" key="1">
    <citation type="submission" date="2019-05" db="EMBL/GenBank/DDBJ databases">
        <title>Another draft genome of Portunus trituberculatus and its Hox gene families provides insights of decapod evolution.</title>
        <authorList>
            <person name="Jeong J.-H."/>
            <person name="Song I."/>
            <person name="Kim S."/>
            <person name="Choi T."/>
            <person name="Kim D."/>
            <person name="Ryu S."/>
            <person name="Kim W."/>
        </authorList>
    </citation>
    <scope>NUCLEOTIDE SEQUENCE [LARGE SCALE GENOMIC DNA]</scope>
    <source>
        <tissue evidence="1">Muscle</tissue>
    </source>
</reference>
<dbReference type="AlphaFoldDB" id="A0A5B7EEY0"/>
<accession>A0A5B7EEY0</accession>
<dbReference type="Proteomes" id="UP000324222">
    <property type="component" value="Unassembled WGS sequence"/>
</dbReference>
<proteinExistence type="predicted"/>
<name>A0A5B7EEY0_PORTR</name>
<dbReference type="EMBL" id="VSRR010002720">
    <property type="protein sequence ID" value="MPC32910.1"/>
    <property type="molecule type" value="Genomic_DNA"/>
</dbReference>
<evidence type="ECO:0000313" key="1">
    <source>
        <dbReference type="EMBL" id="MPC32910.1"/>
    </source>
</evidence>
<sequence length="62" mass="6925">MTGFPRSRFRGAECEEINTSFIMEATLGLPWRDKSPVSFTHKHLHINSSGGLITSTTLEFAI</sequence>
<comment type="caution">
    <text evidence="1">The sequence shown here is derived from an EMBL/GenBank/DDBJ whole genome shotgun (WGS) entry which is preliminary data.</text>
</comment>
<evidence type="ECO:0000313" key="2">
    <source>
        <dbReference type="Proteomes" id="UP000324222"/>
    </source>
</evidence>
<protein>
    <submittedName>
        <fullName evidence="1">Uncharacterized protein</fullName>
    </submittedName>
</protein>
<keyword evidence="2" id="KW-1185">Reference proteome</keyword>